<feature type="transmembrane region" description="Helical" evidence="1">
    <location>
        <begin position="43"/>
        <end position="63"/>
    </location>
</feature>
<proteinExistence type="predicted"/>
<accession>A0A4R2BE10</accession>
<keyword evidence="1" id="KW-1133">Transmembrane helix</keyword>
<dbReference type="InterPro" id="IPR025418">
    <property type="entry name" value="YrhC-like"/>
</dbReference>
<dbReference type="Proteomes" id="UP000295689">
    <property type="component" value="Unassembled WGS sequence"/>
</dbReference>
<organism evidence="2 3">
    <name type="scientific">Mesobacillus foraminis</name>
    <dbReference type="NCBI Taxonomy" id="279826"/>
    <lineage>
        <taxon>Bacteria</taxon>
        <taxon>Bacillati</taxon>
        <taxon>Bacillota</taxon>
        <taxon>Bacilli</taxon>
        <taxon>Bacillales</taxon>
        <taxon>Bacillaceae</taxon>
        <taxon>Mesobacillus</taxon>
    </lineage>
</organism>
<dbReference type="RefSeq" id="WP_121611637.1">
    <property type="nucleotide sequence ID" value="NZ_CP033044.1"/>
</dbReference>
<dbReference type="OrthoDB" id="2943632at2"/>
<evidence type="ECO:0000256" key="1">
    <source>
        <dbReference type="SAM" id="Phobius"/>
    </source>
</evidence>
<evidence type="ECO:0000313" key="2">
    <source>
        <dbReference type="EMBL" id="TCN24625.1"/>
    </source>
</evidence>
<name>A0A4R2BE10_9BACI</name>
<reference evidence="2 3" key="1">
    <citation type="journal article" date="2015" name="Stand. Genomic Sci.">
        <title>Genomic Encyclopedia of Bacterial and Archaeal Type Strains, Phase III: the genomes of soil and plant-associated and newly described type strains.</title>
        <authorList>
            <person name="Whitman W.B."/>
            <person name="Woyke T."/>
            <person name="Klenk H.P."/>
            <person name="Zhou Y."/>
            <person name="Lilburn T.G."/>
            <person name="Beck B.J."/>
            <person name="De Vos P."/>
            <person name="Vandamme P."/>
            <person name="Eisen J.A."/>
            <person name="Garrity G."/>
            <person name="Hugenholtz P."/>
            <person name="Kyrpides N.C."/>
        </authorList>
    </citation>
    <scope>NUCLEOTIDE SEQUENCE [LARGE SCALE GENOMIC DNA]</scope>
    <source>
        <strain evidence="2 3">CV53</strain>
    </source>
</reference>
<protein>
    <submittedName>
        <fullName evidence="2">YrhC-like protein</fullName>
    </submittedName>
</protein>
<keyword evidence="1" id="KW-0812">Transmembrane</keyword>
<keyword evidence="3" id="KW-1185">Reference proteome</keyword>
<dbReference type="AlphaFoldDB" id="A0A4R2BE10"/>
<dbReference type="EMBL" id="SLVV01000007">
    <property type="protein sequence ID" value="TCN24625.1"/>
    <property type="molecule type" value="Genomic_DNA"/>
</dbReference>
<sequence length="87" mass="9892">MNAKQLYEKMVDYRQYGVILLAAGVFFYLGVIIPSEVKVMKDIYISAGASAGFLLFSILFLSLSRSCRNKLIDSEEGQEYLMKNKRP</sequence>
<feature type="transmembrane region" description="Helical" evidence="1">
    <location>
        <begin position="16"/>
        <end position="37"/>
    </location>
</feature>
<keyword evidence="1" id="KW-0472">Membrane</keyword>
<gene>
    <name evidence="2" type="ORF">EV146_107333</name>
</gene>
<evidence type="ECO:0000313" key="3">
    <source>
        <dbReference type="Proteomes" id="UP000295689"/>
    </source>
</evidence>
<comment type="caution">
    <text evidence="2">The sequence shown here is derived from an EMBL/GenBank/DDBJ whole genome shotgun (WGS) entry which is preliminary data.</text>
</comment>
<dbReference type="Pfam" id="PF14143">
    <property type="entry name" value="YrhC"/>
    <property type="match status" value="1"/>
</dbReference>